<comment type="caution">
    <text evidence="1">The sequence shown here is derived from an EMBL/GenBank/DDBJ whole genome shotgun (WGS) entry which is preliminary data.</text>
</comment>
<keyword evidence="2" id="KW-1185">Reference proteome</keyword>
<gene>
    <name evidence="1" type="ORF">ABID44_001700</name>
</gene>
<dbReference type="Gene3D" id="1.10.30.50">
    <property type="match status" value="1"/>
</dbReference>
<organism evidence="1 2">
    <name type="scientific">Aquamicrobium ahrensii</name>
    <dbReference type="NCBI Taxonomy" id="469551"/>
    <lineage>
        <taxon>Bacteria</taxon>
        <taxon>Pseudomonadati</taxon>
        <taxon>Pseudomonadota</taxon>
        <taxon>Alphaproteobacteria</taxon>
        <taxon>Hyphomicrobiales</taxon>
        <taxon>Phyllobacteriaceae</taxon>
        <taxon>Aquamicrobium</taxon>
    </lineage>
</organism>
<protein>
    <recommendedName>
        <fullName evidence="3">TIGR02646 family protein</fullName>
    </recommendedName>
</protein>
<dbReference type="EMBL" id="JBEPMN010000004">
    <property type="protein sequence ID" value="MET3661380.1"/>
    <property type="molecule type" value="Genomic_DNA"/>
</dbReference>
<reference evidence="1 2" key="1">
    <citation type="submission" date="2024-06" db="EMBL/GenBank/DDBJ databases">
        <title>Genomic Encyclopedia of Type Strains, Phase IV (KMG-IV): sequencing the most valuable type-strain genomes for metagenomic binning, comparative biology and taxonomic classification.</title>
        <authorList>
            <person name="Goeker M."/>
        </authorList>
    </citation>
    <scope>NUCLEOTIDE SEQUENCE [LARGE SCALE GENOMIC DNA]</scope>
    <source>
        <strain evidence="1 2">DSM 19730</strain>
    </source>
</reference>
<name>A0ABV2KJX6_9HYPH</name>
<evidence type="ECO:0000313" key="1">
    <source>
        <dbReference type="EMBL" id="MET3661380.1"/>
    </source>
</evidence>
<accession>A0ABV2KJX6</accession>
<dbReference type="Proteomes" id="UP001549143">
    <property type="component" value="Unassembled WGS sequence"/>
</dbReference>
<proteinExistence type="predicted"/>
<evidence type="ECO:0000313" key="2">
    <source>
        <dbReference type="Proteomes" id="UP001549143"/>
    </source>
</evidence>
<evidence type="ECO:0008006" key="3">
    <source>
        <dbReference type="Google" id="ProtNLM"/>
    </source>
</evidence>
<sequence>MIRVALQPEYADFDADVRSPGAAFLATCPTPTSEQFRKKNFWSKAARHLQSAYSGICAYTAMYLPEQGSVDHFLPKNSHPHLAYEWSNFRLASGRVNNSKGSANVLDPFQIENDWFYMDIPACLLKANPALERNLRNQISGTINSLRLNQDDHYVQERCNILMDYASEDITMGFLQRRYPFLAKEVARQGLTPEALRTVFKM</sequence>
<dbReference type="RefSeq" id="WP_354151245.1">
    <property type="nucleotide sequence ID" value="NZ_JBEPMN010000004.1"/>
</dbReference>